<dbReference type="Gene3D" id="1.10.30.50">
    <property type="match status" value="1"/>
</dbReference>
<keyword evidence="2" id="KW-0540">Nuclease</keyword>
<protein>
    <submittedName>
        <fullName evidence="2">HNH endonuclease</fullName>
    </submittedName>
</protein>
<name>A0A844C9F9_9LACT</name>
<dbReference type="EMBL" id="WJQT01000006">
    <property type="protein sequence ID" value="MRJ47087.1"/>
    <property type="molecule type" value="Genomic_DNA"/>
</dbReference>
<organism evidence="2 3">
    <name type="scientific">Fundicoccus ignavus</name>
    <dbReference type="NCBI Taxonomy" id="2664442"/>
    <lineage>
        <taxon>Bacteria</taxon>
        <taxon>Bacillati</taxon>
        <taxon>Bacillota</taxon>
        <taxon>Bacilli</taxon>
        <taxon>Lactobacillales</taxon>
        <taxon>Aerococcaceae</taxon>
        <taxon>Fundicoccus</taxon>
    </lineage>
</organism>
<dbReference type="Proteomes" id="UP000440066">
    <property type="component" value="Unassembled WGS sequence"/>
</dbReference>
<dbReference type="GO" id="GO:0004519">
    <property type="term" value="F:endonuclease activity"/>
    <property type="evidence" value="ECO:0007669"/>
    <property type="project" value="UniProtKB-KW"/>
</dbReference>
<keyword evidence="2" id="KW-0378">Hydrolase</keyword>
<evidence type="ECO:0000259" key="1">
    <source>
        <dbReference type="Pfam" id="PF01844"/>
    </source>
</evidence>
<feature type="domain" description="HNH" evidence="1">
    <location>
        <begin position="180"/>
        <end position="235"/>
    </location>
</feature>
<dbReference type="InterPro" id="IPR002711">
    <property type="entry name" value="HNH"/>
</dbReference>
<sequence>MDWIISANGKIYDHSAAFERWGFIDWRQTANYEVGDTIYIYCTVPIQKVMYKTVVEKTNMTSDEIVNDEIFWFKREEYIKSLSYPYSRLKLIKKIDTKLLSLDNLKENGLKAAPQGPTRSNSNLSDYIESCFRIKNHDIIYPENDVGRLKEGSVMSVTINSYERNSKARKKCIEHYGISCQVCGMNFEEVYGQLGEGYIHVHHIVPLYKIGEEYEVDPINDLIPVCPNCHAMLHTKINGKPVTISELKEKFKQ</sequence>
<dbReference type="GO" id="GO:0003676">
    <property type="term" value="F:nucleic acid binding"/>
    <property type="evidence" value="ECO:0007669"/>
    <property type="project" value="InterPro"/>
</dbReference>
<accession>A0A844C9F9</accession>
<reference evidence="2 3" key="1">
    <citation type="submission" date="2019-11" db="EMBL/GenBank/DDBJ databases">
        <title>Characterisation of Fundicoccus ignavus gen. nov. sp. nov., a novel genus of the family Aerococcaceae from bulk tank milk.</title>
        <authorList>
            <person name="Siebert A."/>
            <person name="Huptas C."/>
            <person name="Wenning M."/>
            <person name="Scherer S."/>
            <person name="Doll E.V."/>
        </authorList>
    </citation>
    <scope>NUCLEOTIDE SEQUENCE [LARGE SCALE GENOMIC DNA]</scope>
    <source>
        <strain evidence="2 3">DSM 109652</strain>
    </source>
</reference>
<proteinExistence type="predicted"/>
<keyword evidence="2" id="KW-0255">Endonuclease</keyword>
<evidence type="ECO:0000313" key="2">
    <source>
        <dbReference type="EMBL" id="MRJ47087.1"/>
    </source>
</evidence>
<dbReference type="Pfam" id="PF01844">
    <property type="entry name" value="HNH"/>
    <property type="match status" value="1"/>
</dbReference>
<dbReference type="AlphaFoldDB" id="A0A844C9F9"/>
<dbReference type="InterPro" id="IPR003615">
    <property type="entry name" value="HNH_nuc"/>
</dbReference>
<dbReference type="GO" id="GO:0008270">
    <property type="term" value="F:zinc ion binding"/>
    <property type="evidence" value="ECO:0007669"/>
    <property type="project" value="InterPro"/>
</dbReference>
<dbReference type="CDD" id="cd00085">
    <property type="entry name" value="HNHc"/>
    <property type="match status" value="1"/>
</dbReference>
<evidence type="ECO:0000313" key="3">
    <source>
        <dbReference type="Proteomes" id="UP000440066"/>
    </source>
</evidence>
<comment type="caution">
    <text evidence="2">The sequence shown here is derived from an EMBL/GenBank/DDBJ whole genome shotgun (WGS) entry which is preliminary data.</text>
</comment>
<gene>
    <name evidence="2" type="ORF">GF867_05880</name>
</gene>
<dbReference type="RefSeq" id="WP_153832174.1">
    <property type="nucleotide sequence ID" value="NZ_WJQT01000006.1"/>
</dbReference>